<keyword evidence="1" id="KW-1133">Transmembrane helix</keyword>
<sequence length="102" mass="11559">MAIAGLSNLCTPAYVYLVVSLATVMVMFLQNFGSSTVYCLGMYECSVGSVGLIFFIKMLYILFWTWVLNLLCRSGAEQFSWFLVLIPYLIFFILLITLVTKI</sequence>
<evidence type="ECO:0000313" key="2">
    <source>
        <dbReference type="EMBL" id="QHT94390.1"/>
    </source>
</evidence>
<accession>A0A6C0IP77</accession>
<dbReference type="EMBL" id="MN740220">
    <property type="protein sequence ID" value="QHT94390.1"/>
    <property type="molecule type" value="Genomic_DNA"/>
</dbReference>
<feature type="transmembrane region" description="Helical" evidence="1">
    <location>
        <begin position="13"/>
        <end position="33"/>
    </location>
</feature>
<proteinExistence type="predicted"/>
<name>A0A6C0IP77_9ZZZZ</name>
<reference evidence="2" key="1">
    <citation type="journal article" date="2020" name="Nature">
        <title>Giant virus diversity and host interactions through global metagenomics.</title>
        <authorList>
            <person name="Schulz F."/>
            <person name="Roux S."/>
            <person name="Paez-Espino D."/>
            <person name="Jungbluth S."/>
            <person name="Walsh D.A."/>
            <person name="Denef V.J."/>
            <person name="McMahon K.D."/>
            <person name="Konstantinidis K.T."/>
            <person name="Eloe-Fadrosh E.A."/>
            <person name="Kyrpides N.C."/>
            <person name="Woyke T."/>
        </authorList>
    </citation>
    <scope>NUCLEOTIDE SEQUENCE</scope>
    <source>
        <strain evidence="2">GVMAG-M-3300024258-28</strain>
    </source>
</reference>
<feature type="transmembrane region" description="Helical" evidence="1">
    <location>
        <begin position="45"/>
        <end position="67"/>
    </location>
</feature>
<feature type="transmembrane region" description="Helical" evidence="1">
    <location>
        <begin position="79"/>
        <end position="99"/>
    </location>
</feature>
<protein>
    <submittedName>
        <fullName evidence="2">Uncharacterized protein</fullName>
    </submittedName>
</protein>
<keyword evidence="1" id="KW-0472">Membrane</keyword>
<evidence type="ECO:0000256" key="1">
    <source>
        <dbReference type="SAM" id="Phobius"/>
    </source>
</evidence>
<organism evidence="2">
    <name type="scientific">viral metagenome</name>
    <dbReference type="NCBI Taxonomy" id="1070528"/>
    <lineage>
        <taxon>unclassified sequences</taxon>
        <taxon>metagenomes</taxon>
        <taxon>organismal metagenomes</taxon>
    </lineage>
</organism>
<dbReference type="AlphaFoldDB" id="A0A6C0IP77"/>
<keyword evidence="1" id="KW-0812">Transmembrane</keyword>